<keyword evidence="5" id="KW-1185">Reference proteome</keyword>
<evidence type="ECO:0000259" key="3">
    <source>
        <dbReference type="PROSITE" id="PS50089"/>
    </source>
</evidence>
<dbReference type="InterPro" id="IPR001841">
    <property type="entry name" value="Znf_RING"/>
</dbReference>
<evidence type="ECO:0000256" key="1">
    <source>
        <dbReference type="PROSITE-ProRule" id="PRU00175"/>
    </source>
</evidence>
<dbReference type="AlphaFoldDB" id="A0A9N8EH40"/>
<dbReference type="EMBL" id="CAICTM010001121">
    <property type="protein sequence ID" value="CAB9520653.1"/>
    <property type="molecule type" value="Genomic_DNA"/>
</dbReference>
<dbReference type="Gene3D" id="3.30.40.10">
    <property type="entry name" value="Zinc/RING finger domain, C3HC4 (zinc finger)"/>
    <property type="match status" value="1"/>
</dbReference>
<dbReference type="SMART" id="SM00184">
    <property type="entry name" value="RING"/>
    <property type="match status" value="1"/>
</dbReference>
<organism evidence="4 5">
    <name type="scientific">Seminavis robusta</name>
    <dbReference type="NCBI Taxonomy" id="568900"/>
    <lineage>
        <taxon>Eukaryota</taxon>
        <taxon>Sar</taxon>
        <taxon>Stramenopiles</taxon>
        <taxon>Ochrophyta</taxon>
        <taxon>Bacillariophyta</taxon>
        <taxon>Bacillariophyceae</taxon>
        <taxon>Bacillariophycidae</taxon>
        <taxon>Naviculales</taxon>
        <taxon>Naviculaceae</taxon>
        <taxon>Seminavis</taxon>
    </lineage>
</organism>
<proteinExistence type="predicted"/>
<dbReference type="Proteomes" id="UP001153069">
    <property type="component" value="Unassembled WGS sequence"/>
</dbReference>
<dbReference type="Pfam" id="PF13639">
    <property type="entry name" value="zf-RING_2"/>
    <property type="match status" value="1"/>
</dbReference>
<dbReference type="SUPFAM" id="SSF57850">
    <property type="entry name" value="RING/U-box"/>
    <property type="match status" value="1"/>
</dbReference>
<keyword evidence="2" id="KW-0812">Transmembrane</keyword>
<gene>
    <name evidence="4" type="ORF">SEMRO_1123_G243690.1</name>
</gene>
<keyword evidence="2" id="KW-0472">Membrane</keyword>
<feature type="domain" description="RING-type" evidence="3">
    <location>
        <begin position="153"/>
        <end position="195"/>
    </location>
</feature>
<reference evidence="4" key="1">
    <citation type="submission" date="2020-06" db="EMBL/GenBank/DDBJ databases">
        <authorList>
            <consortium name="Plant Systems Biology data submission"/>
        </authorList>
    </citation>
    <scope>NUCLEOTIDE SEQUENCE</scope>
    <source>
        <strain evidence="4">D6</strain>
    </source>
</reference>
<dbReference type="GO" id="GO:0008270">
    <property type="term" value="F:zinc ion binding"/>
    <property type="evidence" value="ECO:0007669"/>
    <property type="project" value="UniProtKB-KW"/>
</dbReference>
<protein>
    <recommendedName>
        <fullName evidence="3">RING-type domain-containing protein</fullName>
    </recommendedName>
</protein>
<dbReference type="PROSITE" id="PS50089">
    <property type="entry name" value="ZF_RING_2"/>
    <property type="match status" value="1"/>
</dbReference>
<evidence type="ECO:0000256" key="2">
    <source>
        <dbReference type="SAM" id="Phobius"/>
    </source>
</evidence>
<dbReference type="PANTHER" id="PTHR45676:SF41">
    <property type="entry name" value="RING-H2 FINGER PROTEIN ATL66"/>
    <property type="match status" value="1"/>
</dbReference>
<dbReference type="PANTHER" id="PTHR45676">
    <property type="entry name" value="RING-H2 FINGER PROTEIN ATL51-RELATED"/>
    <property type="match status" value="1"/>
</dbReference>
<dbReference type="OrthoDB" id="1098201at2759"/>
<keyword evidence="1" id="KW-0479">Metal-binding</keyword>
<evidence type="ECO:0000313" key="4">
    <source>
        <dbReference type="EMBL" id="CAB9520653.1"/>
    </source>
</evidence>
<keyword evidence="2" id="KW-1133">Transmembrane helix</keyword>
<comment type="caution">
    <text evidence="4">The sequence shown here is derived from an EMBL/GenBank/DDBJ whole genome shotgun (WGS) entry which is preliminary data.</text>
</comment>
<sequence>MAPTQTDFEGSPLVAHIHDPDEENLPSIKFGLEFFAAVFALVVFVAALVVMASFYCVHRADKRKESRAEATKEAQDEDFKSKLDCKPWCEEDATEEMSMSDDSFRDFACRTSSAVSDVSTMEAVSEGEEEDDLEMGGVVMNGCPMVDKDGTCCPICSEVFEYGQPVYTSNNCSHQCHKVCMDKWLKFQNTCPICNKPFVNHTR</sequence>
<keyword evidence="1" id="KW-0862">Zinc</keyword>
<dbReference type="InterPro" id="IPR013083">
    <property type="entry name" value="Znf_RING/FYVE/PHD"/>
</dbReference>
<feature type="transmembrane region" description="Helical" evidence="2">
    <location>
        <begin position="34"/>
        <end position="57"/>
    </location>
</feature>
<evidence type="ECO:0000313" key="5">
    <source>
        <dbReference type="Proteomes" id="UP001153069"/>
    </source>
</evidence>
<accession>A0A9N8EH40</accession>
<name>A0A9N8EH40_9STRA</name>
<keyword evidence="1" id="KW-0863">Zinc-finger</keyword>